<proteinExistence type="predicted"/>
<organism evidence="1 2">
    <name type="scientific">Rosa chinensis</name>
    <name type="common">China rose</name>
    <dbReference type="NCBI Taxonomy" id="74649"/>
    <lineage>
        <taxon>Eukaryota</taxon>
        <taxon>Viridiplantae</taxon>
        <taxon>Streptophyta</taxon>
        <taxon>Embryophyta</taxon>
        <taxon>Tracheophyta</taxon>
        <taxon>Spermatophyta</taxon>
        <taxon>Magnoliopsida</taxon>
        <taxon>eudicotyledons</taxon>
        <taxon>Gunneridae</taxon>
        <taxon>Pentapetalae</taxon>
        <taxon>rosids</taxon>
        <taxon>fabids</taxon>
        <taxon>Rosales</taxon>
        <taxon>Rosaceae</taxon>
        <taxon>Rosoideae</taxon>
        <taxon>Rosoideae incertae sedis</taxon>
        <taxon>Rosa</taxon>
    </lineage>
</organism>
<gene>
    <name evidence="1" type="ORF">RchiOBHm_Chr3g0483681</name>
</gene>
<evidence type="ECO:0000313" key="2">
    <source>
        <dbReference type="Proteomes" id="UP000238479"/>
    </source>
</evidence>
<dbReference type="EMBL" id="PDCK01000041">
    <property type="protein sequence ID" value="PRQ44843.1"/>
    <property type="molecule type" value="Genomic_DNA"/>
</dbReference>
<dbReference type="Gramene" id="PRQ44843">
    <property type="protein sequence ID" value="PRQ44843"/>
    <property type="gene ID" value="RchiOBHm_Chr3g0483681"/>
</dbReference>
<protein>
    <submittedName>
        <fullName evidence="1">Uncharacterized protein</fullName>
    </submittedName>
</protein>
<dbReference type="Proteomes" id="UP000238479">
    <property type="component" value="Chromosome 3"/>
</dbReference>
<reference evidence="1 2" key="1">
    <citation type="journal article" date="2018" name="Nat. Genet.">
        <title>The Rosa genome provides new insights in the design of modern roses.</title>
        <authorList>
            <person name="Bendahmane M."/>
        </authorList>
    </citation>
    <scope>NUCLEOTIDE SEQUENCE [LARGE SCALE GENOMIC DNA]</scope>
    <source>
        <strain evidence="2">cv. Old Blush</strain>
    </source>
</reference>
<dbReference type="AlphaFoldDB" id="A0A2P6REI5"/>
<accession>A0A2P6REI5</accession>
<evidence type="ECO:0000313" key="1">
    <source>
        <dbReference type="EMBL" id="PRQ44843.1"/>
    </source>
</evidence>
<name>A0A2P6REI5_ROSCH</name>
<keyword evidence="2" id="KW-1185">Reference proteome</keyword>
<sequence length="41" mass="4650">MSVALTSVVTGSNMNSLVFHHWIRWLNYSGNQSKELENNGK</sequence>
<comment type="caution">
    <text evidence="1">The sequence shown here is derived from an EMBL/GenBank/DDBJ whole genome shotgun (WGS) entry which is preliminary data.</text>
</comment>